<proteinExistence type="predicted"/>
<dbReference type="Pfam" id="PF02811">
    <property type="entry name" value="PHP"/>
    <property type="match status" value="1"/>
</dbReference>
<keyword evidence="5" id="KW-1185">Reference proteome</keyword>
<dbReference type="RefSeq" id="WP_255034888.1">
    <property type="nucleotide sequence ID" value="NZ_CP101414.1"/>
</dbReference>
<protein>
    <submittedName>
        <fullName evidence="3">PHP domain-containing protein</fullName>
    </submittedName>
</protein>
<dbReference type="EMBL" id="JAJHZM010000011">
    <property type="protein sequence ID" value="MDC4181927.1"/>
    <property type="molecule type" value="Genomic_DNA"/>
</dbReference>
<sequence length="232" mass="27079">MSKQIVDLHIHSHNSMYIGEKQVPKTIFSGDKYLSTLKENNVRAFSFTDHDTFSDTFYFELQDLISKIDDYKISIFPGVEFRIKSKNRIKGADCNFVFDNQLSKERIQELSRLVSKLQSRKHGADIKTLVKHFSNANYVFFIIPDVGKSGSCSYEDFQDVIEYVKYVECDKNNSNRLSNLIKQGLNIDYKQVFFSDCHNINNYHLKPSKTLINVNENKIIDFEDLKNLLFIE</sequence>
<accession>A0AAW6HN99</accession>
<evidence type="ECO:0000259" key="1">
    <source>
        <dbReference type="Pfam" id="PF02811"/>
    </source>
</evidence>
<dbReference type="InterPro" id="IPR016195">
    <property type="entry name" value="Pol/histidinol_Pase-like"/>
</dbReference>
<dbReference type="GO" id="GO:0003824">
    <property type="term" value="F:catalytic activity"/>
    <property type="evidence" value="ECO:0007669"/>
    <property type="project" value="InterPro"/>
</dbReference>
<dbReference type="InterPro" id="IPR004013">
    <property type="entry name" value="PHP_dom"/>
</dbReference>
<name>A0AAW6HN99_9MOLU</name>
<dbReference type="SUPFAM" id="SSF89550">
    <property type="entry name" value="PHP domain-like"/>
    <property type="match status" value="1"/>
</dbReference>
<reference evidence="3 5" key="1">
    <citation type="submission" date="2021-11" db="EMBL/GenBank/DDBJ databases">
        <title>Description of Mycoplasma bradburyaesp. nov.from sea birds: a tribute to a great mycoplasmologist.</title>
        <authorList>
            <person name="Ramirez A.S."/>
            <person name="Poveda C."/>
            <person name="Suarez-Perez A."/>
            <person name="Rosales R.S."/>
            <person name="Dijkman R."/>
            <person name="Feberwee A."/>
            <person name="Spergser J."/>
            <person name="Szostak M.P."/>
            <person name="Ressel L."/>
            <person name="Calabuig P."/>
            <person name="Catania S."/>
            <person name="Gobbo F."/>
            <person name="Timofte D."/>
            <person name="Poveda J.B."/>
        </authorList>
    </citation>
    <scope>NUCLEOTIDE SEQUENCE</scope>
    <source>
        <strain evidence="2 5">T158</strain>
        <strain evidence="3">T264</strain>
    </source>
</reference>
<evidence type="ECO:0000313" key="2">
    <source>
        <dbReference type="EMBL" id="MDC4181927.1"/>
    </source>
</evidence>
<comment type="caution">
    <text evidence="3">The sequence shown here is derived from an EMBL/GenBank/DDBJ whole genome shotgun (WGS) entry which is preliminary data.</text>
</comment>
<dbReference type="EMBL" id="JAJHZP010000013">
    <property type="protein sequence ID" value="MDC4183302.1"/>
    <property type="molecule type" value="Genomic_DNA"/>
</dbReference>
<evidence type="ECO:0000313" key="4">
    <source>
        <dbReference type="Proteomes" id="UP001216384"/>
    </source>
</evidence>
<feature type="domain" description="PHP" evidence="1">
    <location>
        <begin position="7"/>
        <end position="133"/>
    </location>
</feature>
<dbReference type="Gene3D" id="3.20.20.140">
    <property type="entry name" value="Metal-dependent hydrolases"/>
    <property type="match status" value="1"/>
</dbReference>
<organism evidence="3 4">
    <name type="scientific">Mycoplasma bradburyae</name>
    <dbReference type="NCBI Taxonomy" id="2963128"/>
    <lineage>
        <taxon>Bacteria</taxon>
        <taxon>Bacillati</taxon>
        <taxon>Mycoplasmatota</taxon>
        <taxon>Mollicutes</taxon>
        <taxon>Mycoplasmataceae</taxon>
        <taxon>Mycoplasma</taxon>
    </lineage>
</organism>
<gene>
    <name evidence="2" type="ORF">LNO68_01830</name>
    <name evidence="3" type="ORF">LNO71_01405</name>
</gene>
<dbReference type="Proteomes" id="UP001216384">
    <property type="component" value="Unassembled WGS sequence"/>
</dbReference>
<dbReference type="Proteomes" id="UP001220940">
    <property type="component" value="Unassembled WGS sequence"/>
</dbReference>
<dbReference type="AlphaFoldDB" id="A0AAW6HN99"/>
<evidence type="ECO:0000313" key="3">
    <source>
        <dbReference type="EMBL" id="MDC4183302.1"/>
    </source>
</evidence>
<evidence type="ECO:0000313" key="5">
    <source>
        <dbReference type="Proteomes" id="UP001220940"/>
    </source>
</evidence>